<dbReference type="AlphaFoldDB" id="H7FMX6"/>
<evidence type="ECO:0000313" key="3">
    <source>
        <dbReference type="Proteomes" id="UP000005566"/>
    </source>
</evidence>
<dbReference type="InterPro" id="IPR024775">
    <property type="entry name" value="DinB-like"/>
</dbReference>
<evidence type="ECO:0000313" key="2">
    <source>
        <dbReference type="EMBL" id="EIA10110.1"/>
    </source>
</evidence>
<comment type="caution">
    <text evidence="2">The sequence shown here is derived from an EMBL/GenBank/DDBJ whole genome shotgun (WGS) entry which is preliminary data.</text>
</comment>
<name>H7FMX6_FLAFP</name>
<gene>
    <name evidence="2" type="ORF">HJ01_00792</name>
</gene>
<dbReference type="Proteomes" id="UP000005566">
    <property type="component" value="Unassembled WGS sequence"/>
</dbReference>
<dbReference type="OrthoDB" id="4295522at2"/>
<feature type="domain" description="DinB-like" evidence="1">
    <location>
        <begin position="18"/>
        <end position="153"/>
    </location>
</feature>
<dbReference type="EMBL" id="AHKF01000010">
    <property type="protein sequence ID" value="EIA10110.1"/>
    <property type="molecule type" value="Genomic_DNA"/>
</dbReference>
<reference evidence="2 3" key="1">
    <citation type="journal article" date="2014" name="Acta Crystallogr. D">
        <title>Structure-based characterization and antifreeze properties of a hyperactive ice-binding protein from the Antarctic bacterium Flavobacterium frigoris PS1.</title>
        <authorList>
            <person name="Do H."/>
            <person name="Kim S.J."/>
            <person name="Kim H.J."/>
            <person name="Lee J.H."/>
        </authorList>
    </citation>
    <scope>NUCLEOTIDE SEQUENCE [LARGE SCALE GENOMIC DNA]</scope>
    <source>
        <strain evidence="2 3">PS1</strain>
    </source>
</reference>
<dbReference type="Pfam" id="PF12867">
    <property type="entry name" value="DinB_2"/>
    <property type="match status" value="1"/>
</dbReference>
<dbReference type="eggNOG" id="COG2318">
    <property type="taxonomic scope" value="Bacteria"/>
</dbReference>
<evidence type="ECO:0000259" key="1">
    <source>
        <dbReference type="Pfam" id="PF12867"/>
    </source>
</evidence>
<accession>H7FMX6</accession>
<keyword evidence="3" id="KW-1185">Reference proteome</keyword>
<dbReference type="SUPFAM" id="SSF109854">
    <property type="entry name" value="DinB/YfiT-like putative metalloenzymes"/>
    <property type="match status" value="1"/>
</dbReference>
<protein>
    <recommendedName>
        <fullName evidence="1">DinB-like domain-containing protein</fullName>
    </recommendedName>
</protein>
<organism evidence="2 3">
    <name type="scientific">Flavobacterium frigoris (strain PS1)</name>
    <dbReference type="NCBI Taxonomy" id="1086011"/>
    <lineage>
        <taxon>Bacteria</taxon>
        <taxon>Pseudomonadati</taxon>
        <taxon>Bacteroidota</taxon>
        <taxon>Flavobacteriia</taxon>
        <taxon>Flavobacteriales</taxon>
        <taxon>Flavobacteriaceae</taxon>
        <taxon>Flavobacterium</taxon>
    </lineage>
</organism>
<dbReference type="PATRIC" id="fig|1086011.3.peg.779"/>
<proteinExistence type="predicted"/>
<sequence length="160" mass="18276">MIIFIKKIKMNTSLDVTRTSRKMLSQFLKGYNLAQLNTIPEGHNNNLIWNIAHIVVVQQMLVYNLSGLPMKISDTLVQKYKKGTKPEQDVTQAEVDEIYNLLIETIDQTEVDLNNNSFVNYQEYPTSTGLVLKNVKDAMSFNSFHEGIHIGAILSIRKFV</sequence>
<dbReference type="STRING" id="1086011.HJ01_00792"/>
<dbReference type="Gene3D" id="1.20.120.450">
    <property type="entry name" value="dinb family like domain"/>
    <property type="match status" value="1"/>
</dbReference>
<dbReference type="InterPro" id="IPR034660">
    <property type="entry name" value="DinB/YfiT-like"/>
</dbReference>